<accession>A0A9P4JVP5</accession>
<protein>
    <submittedName>
        <fullName evidence="1">Uncharacterized protein</fullName>
    </submittedName>
</protein>
<reference evidence="2" key="1">
    <citation type="journal article" date="2020" name="Stud. Mycol.">
        <title>101 Dothideomycetes genomes: A test case for predicting lifestyles and emergence of pathogens.</title>
        <authorList>
            <person name="Haridas S."/>
            <person name="Albert R."/>
            <person name="Binder M."/>
            <person name="Bloem J."/>
            <person name="LaButti K."/>
            <person name="Salamov A."/>
            <person name="Andreopoulos B."/>
            <person name="Baker S."/>
            <person name="Barry K."/>
            <person name="Bills G."/>
            <person name="Bluhm B."/>
            <person name="Cannon C."/>
            <person name="Castanera R."/>
            <person name="Culley D."/>
            <person name="Daum C."/>
            <person name="Ezra D."/>
            <person name="Gonzalez J."/>
            <person name="Henrissat B."/>
            <person name="Kuo A."/>
            <person name="Liang C."/>
            <person name="Lipzen A."/>
            <person name="Lutzoni F."/>
            <person name="Magnuson J."/>
            <person name="Mondo S."/>
            <person name="Nolan M."/>
            <person name="Ohm R."/>
            <person name="Pangilinan J."/>
            <person name="Park H.-J."/>
            <person name="Ramirez L."/>
            <person name="Alfaro M."/>
            <person name="Sun H."/>
            <person name="Tritt A."/>
            <person name="Yoshinaga Y."/>
            <person name="Zwiers L.-H."/>
            <person name="Turgeon B."/>
            <person name="Goodwin S."/>
            <person name="Spatafora J."/>
            <person name="Crous P."/>
            <person name="Grigoriev I."/>
        </authorList>
    </citation>
    <scope>NUCLEOTIDE SEQUENCE [LARGE SCALE GENOMIC DNA]</scope>
    <source>
        <strain evidence="2">CBS 304.66</strain>
    </source>
</reference>
<comment type="caution">
    <text evidence="1">The sequence shown here is derived from an EMBL/GenBank/DDBJ whole genome shotgun (WGS) entry which is preliminary data.</text>
</comment>
<name>A0A9P4JVP5_9PLEO</name>
<dbReference type="AlphaFoldDB" id="A0A9P4JVP5"/>
<dbReference type="Proteomes" id="UP000800093">
    <property type="component" value="Unassembled WGS sequence"/>
</dbReference>
<organism evidence="1 2">
    <name type="scientific">Lojkania enalia</name>
    <dbReference type="NCBI Taxonomy" id="147567"/>
    <lineage>
        <taxon>Eukaryota</taxon>
        <taxon>Fungi</taxon>
        <taxon>Dikarya</taxon>
        <taxon>Ascomycota</taxon>
        <taxon>Pezizomycotina</taxon>
        <taxon>Dothideomycetes</taxon>
        <taxon>Pleosporomycetidae</taxon>
        <taxon>Pleosporales</taxon>
        <taxon>Pleosporales incertae sedis</taxon>
        <taxon>Lojkania</taxon>
    </lineage>
</organism>
<sequence>MGWGARDCAKPEEGVHTEITCIHLSIITSSSLFILNIAMESESFGCDKMAVLGPLSGHTLLLVPFYAFPDPVPYDVWQQPKYLVIFVSFLAILDKSTRIVFENMTSTEKSQIIANKAVFKRGACKKRESGREDNAVTIPKRLRAQVGSHRSRIVRNYIF</sequence>
<dbReference type="EMBL" id="ML986841">
    <property type="protein sequence ID" value="KAF2257812.1"/>
    <property type="molecule type" value="Genomic_DNA"/>
</dbReference>
<keyword evidence="2" id="KW-1185">Reference proteome</keyword>
<evidence type="ECO:0000313" key="2">
    <source>
        <dbReference type="Proteomes" id="UP000800093"/>
    </source>
</evidence>
<gene>
    <name evidence="1" type="ORF">CC78DRAFT_622329</name>
</gene>
<evidence type="ECO:0000313" key="1">
    <source>
        <dbReference type="EMBL" id="KAF2257812.1"/>
    </source>
</evidence>
<proteinExistence type="predicted"/>